<dbReference type="EMBL" id="JALIDZ010000001">
    <property type="protein sequence ID" value="MCT8970821.1"/>
    <property type="molecule type" value="Genomic_DNA"/>
</dbReference>
<evidence type="ECO:0000313" key="3">
    <source>
        <dbReference type="Proteomes" id="UP001320898"/>
    </source>
</evidence>
<protein>
    <submittedName>
        <fullName evidence="2">N-acetyltransferase</fullName>
    </submittedName>
</protein>
<comment type="caution">
    <text evidence="2">The sequence shown here is derived from an EMBL/GenBank/DDBJ whole genome shotgun (WGS) entry which is preliminary data.</text>
</comment>
<dbReference type="Gene3D" id="3.40.630.30">
    <property type="match status" value="1"/>
</dbReference>
<evidence type="ECO:0000313" key="2">
    <source>
        <dbReference type="EMBL" id="MCT8970821.1"/>
    </source>
</evidence>
<evidence type="ECO:0000259" key="1">
    <source>
        <dbReference type="PROSITE" id="PS51186"/>
    </source>
</evidence>
<dbReference type="CDD" id="cd04301">
    <property type="entry name" value="NAT_SF"/>
    <property type="match status" value="1"/>
</dbReference>
<reference evidence="2 3" key="1">
    <citation type="submission" date="2022-04" db="EMBL/GenBank/DDBJ databases">
        <authorList>
            <person name="Ye Y.-Q."/>
            <person name="Du Z.-J."/>
        </authorList>
    </citation>
    <scope>NUCLEOTIDE SEQUENCE [LARGE SCALE GENOMIC DNA]</scope>
    <source>
        <strain evidence="2 3">A6E488</strain>
    </source>
</reference>
<organism evidence="2 3">
    <name type="scientific">Microbaculum marinisediminis</name>
    <dbReference type="NCBI Taxonomy" id="2931392"/>
    <lineage>
        <taxon>Bacteria</taxon>
        <taxon>Pseudomonadati</taxon>
        <taxon>Pseudomonadota</taxon>
        <taxon>Alphaproteobacteria</taxon>
        <taxon>Hyphomicrobiales</taxon>
        <taxon>Tepidamorphaceae</taxon>
        <taxon>Microbaculum</taxon>
    </lineage>
</organism>
<dbReference type="InterPro" id="IPR000182">
    <property type="entry name" value="GNAT_dom"/>
</dbReference>
<dbReference type="Pfam" id="PF13527">
    <property type="entry name" value="Acetyltransf_9"/>
    <property type="match status" value="1"/>
</dbReference>
<sequence>MSSDKNVDGVTIRQEAPADVSAIRCVISAAFDSELEAKLIDKLRKDGDLVLSLVAEKDGKIVGYAGFSRLRIEGSDNRATALAPVAVARCYQRRGVGTALVRDGIGRLEEAGEDLVFVLGDPPYYKRFGFDSRIASHYCAQWSGPAFMALALEPGGQATHRPQVVYPAAFEAFG</sequence>
<proteinExistence type="predicted"/>
<feature type="domain" description="N-acetyltransferase" evidence="1">
    <location>
        <begin position="10"/>
        <end position="153"/>
    </location>
</feature>
<dbReference type="RefSeq" id="WP_261614373.1">
    <property type="nucleotide sequence ID" value="NZ_JALIDZ010000001.1"/>
</dbReference>
<keyword evidence="3" id="KW-1185">Reference proteome</keyword>
<gene>
    <name evidence="2" type="ORF">MUB46_03010</name>
</gene>
<dbReference type="AlphaFoldDB" id="A0AAW5QRV5"/>
<dbReference type="InterPro" id="IPR016181">
    <property type="entry name" value="Acyl_CoA_acyltransferase"/>
</dbReference>
<dbReference type="Proteomes" id="UP001320898">
    <property type="component" value="Unassembled WGS sequence"/>
</dbReference>
<dbReference type="SUPFAM" id="SSF55729">
    <property type="entry name" value="Acyl-CoA N-acyltransferases (Nat)"/>
    <property type="match status" value="1"/>
</dbReference>
<accession>A0AAW5QRV5</accession>
<dbReference type="PROSITE" id="PS51186">
    <property type="entry name" value="GNAT"/>
    <property type="match status" value="1"/>
</dbReference>
<dbReference type="GO" id="GO:0016747">
    <property type="term" value="F:acyltransferase activity, transferring groups other than amino-acyl groups"/>
    <property type="evidence" value="ECO:0007669"/>
    <property type="project" value="InterPro"/>
</dbReference>
<name>A0AAW5QRV5_9HYPH</name>